<feature type="domain" description="MIT1 chromo" evidence="3">
    <location>
        <begin position="193"/>
        <end position="255"/>
    </location>
</feature>
<dbReference type="PANTHER" id="PTHR45623:SF17">
    <property type="entry name" value="CHROMODOMAIN-HELICASE-DNA-BINDING PROTEIN 3-RELATED"/>
    <property type="match status" value="1"/>
</dbReference>
<proteinExistence type="predicted"/>
<dbReference type="EMBL" id="JH687401">
    <property type="protein sequence ID" value="EIM79844.1"/>
    <property type="molecule type" value="Genomic_DNA"/>
</dbReference>
<keyword evidence="5" id="KW-1185">Reference proteome</keyword>
<evidence type="ECO:0000313" key="5">
    <source>
        <dbReference type="Proteomes" id="UP000053927"/>
    </source>
</evidence>
<feature type="compositionally biased region" description="Acidic residues" evidence="2">
    <location>
        <begin position="141"/>
        <end position="150"/>
    </location>
</feature>
<evidence type="ECO:0000256" key="1">
    <source>
        <dbReference type="ARBA" id="ARBA00023242"/>
    </source>
</evidence>
<dbReference type="Gene3D" id="3.40.50.10810">
    <property type="entry name" value="Tandem AAA-ATPase domain"/>
    <property type="match status" value="1"/>
</dbReference>
<feature type="compositionally biased region" description="Polar residues" evidence="2">
    <location>
        <begin position="465"/>
        <end position="479"/>
    </location>
</feature>
<dbReference type="GO" id="GO:0042393">
    <property type="term" value="F:histone binding"/>
    <property type="evidence" value="ECO:0007669"/>
    <property type="project" value="TreeGrafter"/>
</dbReference>
<feature type="compositionally biased region" description="Acidic residues" evidence="2">
    <location>
        <begin position="1"/>
        <end position="11"/>
    </location>
</feature>
<feature type="compositionally biased region" description="Low complexity" evidence="2">
    <location>
        <begin position="542"/>
        <end position="562"/>
    </location>
</feature>
<dbReference type="GeneID" id="18802328"/>
<dbReference type="Proteomes" id="UP000053927">
    <property type="component" value="Unassembled WGS sequence"/>
</dbReference>
<feature type="region of interest" description="Disordered" evidence="2">
    <location>
        <begin position="1"/>
        <end position="33"/>
    </location>
</feature>
<dbReference type="AlphaFoldDB" id="R7RWY2"/>
<dbReference type="InterPro" id="IPR056616">
    <property type="entry name" value="Chromo_MIT1"/>
</dbReference>
<gene>
    <name evidence="4" type="ORF">STEHIDRAFT_163401</name>
</gene>
<dbReference type="RefSeq" id="XP_007311142.1">
    <property type="nucleotide sequence ID" value="XM_007311080.1"/>
</dbReference>
<feature type="region of interest" description="Disordered" evidence="2">
    <location>
        <begin position="465"/>
        <end position="581"/>
    </location>
</feature>
<evidence type="ECO:0000256" key="2">
    <source>
        <dbReference type="SAM" id="MobiDB-lite"/>
    </source>
</evidence>
<dbReference type="Pfam" id="PF23615">
    <property type="entry name" value="Chromo_MIT1"/>
    <property type="match status" value="1"/>
</dbReference>
<dbReference type="GO" id="GO:0000785">
    <property type="term" value="C:chromatin"/>
    <property type="evidence" value="ECO:0007669"/>
    <property type="project" value="TreeGrafter"/>
</dbReference>
<accession>R7RWY2</accession>
<dbReference type="eggNOG" id="KOG0384">
    <property type="taxonomic scope" value="Eukaryota"/>
</dbReference>
<feature type="region of interest" description="Disordered" evidence="2">
    <location>
        <begin position="68"/>
        <end position="150"/>
    </location>
</feature>
<keyword evidence="1" id="KW-0539">Nucleus</keyword>
<dbReference type="GO" id="GO:0003677">
    <property type="term" value="F:DNA binding"/>
    <property type="evidence" value="ECO:0007669"/>
    <property type="project" value="TreeGrafter"/>
</dbReference>
<dbReference type="GO" id="GO:0016887">
    <property type="term" value="F:ATP hydrolysis activity"/>
    <property type="evidence" value="ECO:0007669"/>
    <property type="project" value="TreeGrafter"/>
</dbReference>
<organism evidence="4 5">
    <name type="scientific">Stereum hirsutum (strain FP-91666)</name>
    <name type="common">White-rot fungus</name>
    <dbReference type="NCBI Taxonomy" id="721885"/>
    <lineage>
        <taxon>Eukaryota</taxon>
        <taxon>Fungi</taxon>
        <taxon>Dikarya</taxon>
        <taxon>Basidiomycota</taxon>
        <taxon>Agaricomycotina</taxon>
        <taxon>Agaricomycetes</taxon>
        <taxon>Russulales</taxon>
        <taxon>Stereaceae</taxon>
        <taxon>Stereum</taxon>
    </lineage>
</organism>
<dbReference type="PANTHER" id="PTHR45623">
    <property type="entry name" value="CHROMODOMAIN-HELICASE-DNA-BINDING PROTEIN 3-RELATED-RELATED"/>
    <property type="match status" value="1"/>
</dbReference>
<feature type="compositionally biased region" description="Basic residues" evidence="2">
    <location>
        <begin position="489"/>
        <end position="502"/>
    </location>
</feature>
<protein>
    <recommendedName>
        <fullName evidence="3">MIT1 chromo domain-containing protein</fullName>
    </recommendedName>
</protein>
<dbReference type="GO" id="GO:0003682">
    <property type="term" value="F:chromatin binding"/>
    <property type="evidence" value="ECO:0007669"/>
    <property type="project" value="TreeGrafter"/>
</dbReference>
<dbReference type="OrthoDB" id="5857104at2759"/>
<dbReference type="InterPro" id="IPR038718">
    <property type="entry name" value="SNF2-like_sf"/>
</dbReference>
<reference evidence="5" key="1">
    <citation type="journal article" date="2012" name="Science">
        <title>The Paleozoic origin of enzymatic lignin decomposition reconstructed from 31 fungal genomes.</title>
        <authorList>
            <person name="Floudas D."/>
            <person name="Binder M."/>
            <person name="Riley R."/>
            <person name="Barry K."/>
            <person name="Blanchette R.A."/>
            <person name="Henrissat B."/>
            <person name="Martinez A.T."/>
            <person name="Otillar R."/>
            <person name="Spatafora J.W."/>
            <person name="Yadav J.S."/>
            <person name="Aerts A."/>
            <person name="Benoit I."/>
            <person name="Boyd A."/>
            <person name="Carlson A."/>
            <person name="Copeland A."/>
            <person name="Coutinho P.M."/>
            <person name="de Vries R.P."/>
            <person name="Ferreira P."/>
            <person name="Findley K."/>
            <person name="Foster B."/>
            <person name="Gaskell J."/>
            <person name="Glotzer D."/>
            <person name="Gorecki P."/>
            <person name="Heitman J."/>
            <person name="Hesse C."/>
            <person name="Hori C."/>
            <person name="Igarashi K."/>
            <person name="Jurgens J.A."/>
            <person name="Kallen N."/>
            <person name="Kersten P."/>
            <person name="Kohler A."/>
            <person name="Kuees U."/>
            <person name="Kumar T.K.A."/>
            <person name="Kuo A."/>
            <person name="LaButti K."/>
            <person name="Larrondo L.F."/>
            <person name="Lindquist E."/>
            <person name="Ling A."/>
            <person name="Lombard V."/>
            <person name="Lucas S."/>
            <person name="Lundell T."/>
            <person name="Martin R."/>
            <person name="McLaughlin D.J."/>
            <person name="Morgenstern I."/>
            <person name="Morin E."/>
            <person name="Murat C."/>
            <person name="Nagy L.G."/>
            <person name="Nolan M."/>
            <person name="Ohm R.A."/>
            <person name="Patyshakuliyeva A."/>
            <person name="Rokas A."/>
            <person name="Ruiz-Duenas F.J."/>
            <person name="Sabat G."/>
            <person name="Salamov A."/>
            <person name="Samejima M."/>
            <person name="Schmutz J."/>
            <person name="Slot J.C."/>
            <person name="St John F."/>
            <person name="Stenlid J."/>
            <person name="Sun H."/>
            <person name="Sun S."/>
            <person name="Syed K."/>
            <person name="Tsang A."/>
            <person name="Wiebenga A."/>
            <person name="Young D."/>
            <person name="Pisabarro A."/>
            <person name="Eastwood D.C."/>
            <person name="Martin F."/>
            <person name="Cullen D."/>
            <person name="Grigoriev I.V."/>
            <person name="Hibbett D.S."/>
        </authorList>
    </citation>
    <scope>NUCLEOTIDE SEQUENCE [LARGE SCALE GENOMIC DNA]</scope>
    <source>
        <strain evidence="5">FP-91666</strain>
    </source>
</reference>
<sequence length="744" mass="82857">MAVHDSDEETASEASYGNERSGLSISHSQGEPDPKCIRPFHQLIAKPLVHEHFFVLVAHALRLSRLDDRTSDDSNSDDLYGGAPLRERSIPPDLWPRTPSPVPTSINPVSPGLSGHEREDERNLMSSKRTSVPKVAPTEVANDEESDEEEACLEIPSASSDTHRYRLPTTVLSVHMPGPYSDEVEGDVPAMDAKMLDEWREREDRLLTVDDMNNVVSALIKWDGLNYESATWVVPPHSGEPSYPSYVCAFTKFVESQSVHVSKMSITHAAIYDARPKGGFMQKYVFRDGMQPDLGQSPDLKLTEPEMDQLNSLCDKWFDLQPCIFPHNRVPQKTISTFIGHIVKTWGSSPVLIIALDSAIVHWLETFAQWAPNLRVIPFVGSQQGLELIKTYEIQHTKPIPSTTGLKFHVLVTTHDIAISETFTPIAQNVARWEVLIMDHVPNDDNIIKRVKTLKAFHCVTLTEVSNPSQQPPESSTPIDMTIGMLPRKQPKMGREKRRVKDSRKTSSQCTTEEDEILPWGGASSKLIDNKEQDGRRRRTLAPTSSESSVSPSATSAPASTSLVRPSIKTVINPPSSSESDHVQYRLDTYTGIKAKEYTQEGFYDPNMFAAVSFDSGSQEDVYQPTGTLILIGKVDNHTAAHSTPKPLATVVPIDHYCLQHSPTRFSFSECKNLKRRDFYISIFGYFQGQKLGPLFGVLISHLYNFEKSHGFECWAGSGRAQSPGLGPGTGRLGLRRMEAQALD</sequence>
<evidence type="ECO:0000313" key="4">
    <source>
        <dbReference type="EMBL" id="EIM79844.1"/>
    </source>
</evidence>
<name>R7RWY2_STEHR</name>
<dbReference type="KEGG" id="shs:STEHIDRAFT_163401"/>
<dbReference type="GO" id="GO:0140658">
    <property type="term" value="F:ATP-dependent chromatin remodeler activity"/>
    <property type="evidence" value="ECO:0007669"/>
    <property type="project" value="TreeGrafter"/>
</dbReference>
<evidence type="ECO:0000259" key="3">
    <source>
        <dbReference type="Pfam" id="PF23615"/>
    </source>
</evidence>
<dbReference type="GO" id="GO:0005634">
    <property type="term" value="C:nucleus"/>
    <property type="evidence" value="ECO:0007669"/>
    <property type="project" value="TreeGrafter"/>
</dbReference>